<gene>
    <name evidence="1" type="ORF">BDW02DRAFT_459506</name>
</gene>
<proteinExistence type="predicted"/>
<accession>A0A6A5KRB4</accession>
<evidence type="ECO:0000313" key="2">
    <source>
        <dbReference type="Proteomes" id="UP000800040"/>
    </source>
</evidence>
<protein>
    <submittedName>
        <fullName evidence="1">Uncharacterized protein</fullName>
    </submittedName>
</protein>
<keyword evidence="2" id="KW-1185">Reference proteome</keyword>
<feature type="non-terminal residue" evidence="1">
    <location>
        <position position="61"/>
    </location>
</feature>
<organism evidence="1 2">
    <name type="scientific">Decorospora gaudefroyi</name>
    <dbReference type="NCBI Taxonomy" id="184978"/>
    <lineage>
        <taxon>Eukaryota</taxon>
        <taxon>Fungi</taxon>
        <taxon>Dikarya</taxon>
        <taxon>Ascomycota</taxon>
        <taxon>Pezizomycotina</taxon>
        <taxon>Dothideomycetes</taxon>
        <taxon>Pleosporomycetidae</taxon>
        <taxon>Pleosporales</taxon>
        <taxon>Pleosporineae</taxon>
        <taxon>Pleosporaceae</taxon>
        <taxon>Decorospora</taxon>
    </lineage>
</organism>
<dbReference type="Proteomes" id="UP000800040">
    <property type="component" value="Unassembled WGS sequence"/>
</dbReference>
<name>A0A6A5KRB4_9PLEO</name>
<dbReference type="OrthoDB" id="6105938at2759"/>
<feature type="non-terminal residue" evidence="1">
    <location>
        <position position="1"/>
    </location>
</feature>
<sequence>TADTQKALLRMWAEEANHTVDVEQSPKAEFARLAKAKGWVGGDQMWCAHWEVCFGESYPYG</sequence>
<reference evidence="1" key="1">
    <citation type="submission" date="2020-01" db="EMBL/GenBank/DDBJ databases">
        <authorList>
            <consortium name="DOE Joint Genome Institute"/>
            <person name="Haridas S."/>
            <person name="Albert R."/>
            <person name="Binder M."/>
            <person name="Bloem J."/>
            <person name="Labutti K."/>
            <person name="Salamov A."/>
            <person name="Andreopoulos B."/>
            <person name="Baker S.E."/>
            <person name="Barry K."/>
            <person name="Bills G."/>
            <person name="Bluhm B.H."/>
            <person name="Cannon C."/>
            <person name="Castanera R."/>
            <person name="Culley D.E."/>
            <person name="Daum C."/>
            <person name="Ezra D."/>
            <person name="Gonzalez J.B."/>
            <person name="Henrissat B."/>
            <person name="Kuo A."/>
            <person name="Liang C."/>
            <person name="Lipzen A."/>
            <person name="Lutzoni F."/>
            <person name="Magnuson J."/>
            <person name="Mondo S."/>
            <person name="Nolan M."/>
            <person name="Ohm R."/>
            <person name="Pangilinan J."/>
            <person name="Park H.-J."/>
            <person name="Ramirez L."/>
            <person name="Alfaro M."/>
            <person name="Sun H."/>
            <person name="Tritt A."/>
            <person name="Yoshinaga Y."/>
            <person name="Zwiers L.-H."/>
            <person name="Turgeon B.G."/>
            <person name="Goodwin S.B."/>
            <person name="Spatafora J.W."/>
            <person name="Crous P.W."/>
            <person name="Grigoriev I.V."/>
        </authorList>
    </citation>
    <scope>NUCLEOTIDE SEQUENCE</scope>
    <source>
        <strain evidence="1">P77</strain>
    </source>
</reference>
<dbReference type="AlphaFoldDB" id="A0A6A5KRB4"/>
<dbReference type="EMBL" id="ML975276">
    <property type="protein sequence ID" value="KAF1836203.1"/>
    <property type="molecule type" value="Genomic_DNA"/>
</dbReference>
<evidence type="ECO:0000313" key="1">
    <source>
        <dbReference type="EMBL" id="KAF1836203.1"/>
    </source>
</evidence>